<dbReference type="InterPro" id="IPR011527">
    <property type="entry name" value="ABC1_TM_dom"/>
</dbReference>
<dbReference type="PROSITE" id="PS50893">
    <property type="entry name" value="ABC_TRANSPORTER_2"/>
    <property type="match status" value="2"/>
</dbReference>
<feature type="domain" description="ABC transporter" evidence="17">
    <location>
        <begin position="1317"/>
        <end position="1551"/>
    </location>
</feature>
<dbReference type="InterPro" id="IPR005292">
    <property type="entry name" value="MRP"/>
</dbReference>
<evidence type="ECO:0000256" key="9">
    <source>
        <dbReference type="ARBA" id="ARBA00022967"/>
    </source>
</evidence>
<dbReference type="FunFam" id="3.40.50.300:FF:000074">
    <property type="entry name" value="Multidrug resistance-associated protein 5 isoform 1"/>
    <property type="match status" value="1"/>
</dbReference>
<evidence type="ECO:0000256" key="16">
    <source>
        <dbReference type="SAM" id="Phobius"/>
    </source>
</evidence>
<dbReference type="CDD" id="cd03244">
    <property type="entry name" value="ABCC_MRP_domain2"/>
    <property type="match status" value="1"/>
</dbReference>
<evidence type="ECO:0000256" key="13">
    <source>
        <dbReference type="ARBA" id="ARBA00034018"/>
    </source>
</evidence>
<keyword evidence="10 16" id="KW-1133">Transmembrane helix</keyword>
<evidence type="ECO:0000256" key="1">
    <source>
        <dbReference type="ARBA" id="ARBA00004651"/>
    </source>
</evidence>
<evidence type="ECO:0000256" key="7">
    <source>
        <dbReference type="ARBA" id="ARBA00022741"/>
    </source>
</evidence>
<feature type="transmembrane region" description="Helical" evidence="16">
    <location>
        <begin position="1230"/>
        <end position="1250"/>
    </location>
</feature>
<dbReference type="SMART" id="SM00382">
    <property type="entry name" value="AAA"/>
    <property type="match status" value="2"/>
</dbReference>
<dbReference type="InterPro" id="IPR003439">
    <property type="entry name" value="ABC_transporter-like_ATP-bd"/>
</dbReference>
<dbReference type="PROSITE" id="PS00211">
    <property type="entry name" value="ABC_TRANSPORTER_1"/>
    <property type="match status" value="2"/>
</dbReference>
<dbReference type="GO" id="GO:0006869">
    <property type="term" value="P:lipid transport"/>
    <property type="evidence" value="ECO:0007669"/>
    <property type="project" value="UniProtKB-KW"/>
</dbReference>
<accession>A0AAV7QPA4</accession>
<name>A0AAV7QPA4_PLEWA</name>
<keyword evidence="11" id="KW-0445">Lipid transport</keyword>
<sequence length="1562" mass="175511">MSAILDEYCGSNFWNDSYLQGPGPDLPVCFQQTILVWIPLVFLWLSAPWQLLHWCKFGKERSSFTKIYLIKQSIAVLLFLNTVAGLAITVAEDFGEYRDPTPGKLNPIVLYTNPSLYIVTWILVMVIQETKRHCIRKDSGTLFVFWTLQIVCGVFPFQSLIRIALKGNVADVPRVCLFFISYGLQVIILIVSAFSDISIETEEAAKKNPETTASFLSRITFTWYNRIIIKGYKHPLELEDLWELNKGDKTKYVHDLFEKNMIQEVKKAKKALEKRRQKKAYKRQTRELMNGLSGAPSQDVLVLEEKEKKGKKKNPKPGSEKDFPKSWLIKVLFKTFWRILLKSAIFKLVHDVLVFASPQILRLMVAFTADTSLFEWQGYFYAVLLIVTALIQSLCLQQYFQGCFVLGMQVRTALMAAVYKKALTVSNSTRKESTVGETVNLMSADAQRFMDLTNFIHLLWSSPMQIGLSVIFLWLELGPSVLAGLAVMVLLIPINIVLANLSKGLQMKNMKKKDNRMKIMNEILSGIKILKFYAWEPSFENQVEDIREKELHNMLRYSYLHSVSFFIFTCAPFLVSVASFAVYVSLDVNNVLDAQRAFTSISLFNILRFPLAMLPMLISSMVQTGVSVSRLENYLGGDNLETSSIQHDPTIDSAIQFSDASFSWEQDGAPVVMDINLDIKPGKLVAVVGGVGSGKSSLISAMLGEMDNIKGFVNIKGSIAYVPQQAWIQNATLQDNILFGSPLEEERYQRVLEACALLPDLELLPGGDKTEIGEKGINLSGGQKQRVSLARAVYSNADIFILDDPLSAVDAHVGKHIFEKVVGPNSLLKHKTRILVTHGVNFLRHTDEIVVLVNGMVTETGSYKTLLANRGAFAEFLNTYAKQEQNNNEGEATVPILADEEDDEEPTEHSAEELPEDVVTGTLKRENSILFRRHSSFARTKSLKEALKTSQAAGKANGLLLPKQGQRLIEKETVETGKVKFSLFTKYIRAVGWCYSTWILVTYVGQNAAFVGQNVWLSDWTKDDDTYRNMTYPTSQRDLRVGIFGVLGVAQGVFVFISSFLVARGAVRASRLLHRQLLNNILHVPMVFFDTTPTGRIVNRFAKDIFTVDETIPMSFRSWVGCFLGVIATLFLICLATPIFAVVIIPLGIIYYFVQRLYVATSRQLRRLDSVTRSPIYSHFGETVSGLSVIRAYGHQDRFLQHNERTIDLNSKSVYSWIVSNRWLAIRLEFLGNLTVFFAALFAVLARGSLTGGIVGLSISSALNVTQTLNWLVRMTSELETNIVAVERVHEYIEVENEAPWVTDHRPPENWPDKGQIQLIDYKVRYRPELDLVLHGISCDIQSNEKIGIVGRTGAGKSSLTNCLFRIIEAAGGKMVIDGIDIATIGLHDLRQRLTIIPQDPVLFSGSLRMNLDPFNVYSDEAVWKALELAHLKRFAEGLQQKLNHEVSEGGENLSVGQRQLLCLARALLRKTKILILDEATAAVDLETDNLIQTTIRNEFADCTVLTIAHRLHTIMDSSRVMVLDAGKIVEFGTPQELLNQQNHFYSMAKDAGIVSPEDTIL</sequence>
<evidence type="ECO:0000256" key="6">
    <source>
        <dbReference type="ARBA" id="ARBA00022737"/>
    </source>
</evidence>
<feature type="transmembrane region" description="Helical" evidence="16">
    <location>
        <begin position="34"/>
        <end position="55"/>
    </location>
</feature>
<feature type="transmembrane region" description="Helical" evidence="16">
    <location>
        <begin position="559"/>
        <end position="585"/>
    </location>
</feature>
<evidence type="ECO:0000313" key="19">
    <source>
        <dbReference type="EMBL" id="KAJ1141161.1"/>
    </source>
</evidence>
<feature type="transmembrane region" description="Helical" evidence="16">
    <location>
        <begin position="67"/>
        <end position="88"/>
    </location>
</feature>
<dbReference type="Gene3D" id="3.40.50.300">
    <property type="entry name" value="P-loop containing nucleotide triphosphate hydrolases"/>
    <property type="match status" value="2"/>
</dbReference>
<keyword evidence="20" id="KW-1185">Reference proteome</keyword>
<feature type="transmembrane region" description="Helical" evidence="16">
    <location>
        <begin position="455"/>
        <end position="475"/>
    </location>
</feature>
<dbReference type="PANTHER" id="PTHR24223">
    <property type="entry name" value="ATP-BINDING CASSETTE SUB-FAMILY C"/>
    <property type="match status" value="1"/>
</dbReference>
<dbReference type="FunFam" id="3.40.50.300:FF:000293">
    <property type="entry name" value="ATP binding cassette subfamily C member 1"/>
    <property type="match status" value="1"/>
</dbReference>
<keyword evidence="3" id="KW-0813">Transport</keyword>
<feature type="transmembrane region" description="Helical" evidence="16">
    <location>
        <begin position="1123"/>
        <end position="1154"/>
    </location>
</feature>
<dbReference type="InterPro" id="IPR027417">
    <property type="entry name" value="P-loop_NTPase"/>
</dbReference>
<dbReference type="EMBL" id="JANPWB010000010">
    <property type="protein sequence ID" value="KAJ1141161.1"/>
    <property type="molecule type" value="Genomic_DNA"/>
</dbReference>
<dbReference type="InterPro" id="IPR036640">
    <property type="entry name" value="ABC1_TM_sf"/>
</dbReference>
<feature type="transmembrane region" description="Helical" evidence="16">
    <location>
        <begin position="108"/>
        <end position="127"/>
    </location>
</feature>
<gene>
    <name evidence="19" type="ORF">NDU88_007496</name>
</gene>
<dbReference type="FunFam" id="1.20.1560.10:FF:000001">
    <property type="entry name" value="ATP-binding cassette subfamily C member 1"/>
    <property type="match status" value="1"/>
</dbReference>
<dbReference type="InterPro" id="IPR056227">
    <property type="entry name" value="TMD0_ABC"/>
</dbReference>
<evidence type="ECO:0000313" key="20">
    <source>
        <dbReference type="Proteomes" id="UP001066276"/>
    </source>
</evidence>
<feature type="transmembrane region" description="Helical" evidence="16">
    <location>
        <begin position="597"/>
        <end position="618"/>
    </location>
</feature>
<feature type="transmembrane region" description="Helical" evidence="16">
    <location>
        <begin position="348"/>
        <end position="367"/>
    </location>
</feature>
<comment type="subcellular location">
    <subcellularLocation>
        <location evidence="1">Cell membrane</location>
        <topology evidence="1">Multi-pass membrane protein</topology>
    </subcellularLocation>
</comment>
<evidence type="ECO:0000256" key="2">
    <source>
        <dbReference type="ARBA" id="ARBA00009726"/>
    </source>
</evidence>
<dbReference type="FunFam" id="1.20.1560.10:FF:000007">
    <property type="entry name" value="ATP-binding cassette subfamily C member 1"/>
    <property type="match status" value="1"/>
</dbReference>
<evidence type="ECO:0000256" key="5">
    <source>
        <dbReference type="ARBA" id="ARBA00022692"/>
    </source>
</evidence>
<organism evidence="19 20">
    <name type="scientific">Pleurodeles waltl</name>
    <name type="common">Iberian ribbed newt</name>
    <dbReference type="NCBI Taxonomy" id="8319"/>
    <lineage>
        <taxon>Eukaryota</taxon>
        <taxon>Metazoa</taxon>
        <taxon>Chordata</taxon>
        <taxon>Craniata</taxon>
        <taxon>Vertebrata</taxon>
        <taxon>Euteleostomi</taxon>
        <taxon>Amphibia</taxon>
        <taxon>Batrachia</taxon>
        <taxon>Caudata</taxon>
        <taxon>Salamandroidea</taxon>
        <taxon>Salamandridae</taxon>
        <taxon>Pleurodelinae</taxon>
        <taxon>Pleurodeles</taxon>
    </lineage>
</organism>
<dbReference type="Pfam" id="PF00005">
    <property type="entry name" value="ABC_tran"/>
    <property type="match status" value="2"/>
</dbReference>
<comment type="caution">
    <text evidence="19">The sequence shown here is derived from an EMBL/GenBank/DDBJ whole genome shotgun (WGS) entry which is preliminary data.</text>
</comment>
<keyword evidence="5 16" id="KW-0812">Transmembrane</keyword>
<dbReference type="Pfam" id="PF00664">
    <property type="entry name" value="ABC_membrane"/>
    <property type="match status" value="2"/>
</dbReference>
<dbReference type="PROSITE" id="PS50929">
    <property type="entry name" value="ABC_TM1F"/>
    <property type="match status" value="2"/>
</dbReference>
<dbReference type="GO" id="GO:0016887">
    <property type="term" value="F:ATP hydrolysis activity"/>
    <property type="evidence" value="ECO:0007669"/>
    <property type="project" value="InterPro"/>
</dbReference>
<evidence type="ECO:0000256" key="4">
    <source>
        <dbReference type="ARBA" id="ARBA00022475"/>
    </source>
</evidence>
<evidence type="ECO:0000256" key="14">
    <source>
        <dbReference type="ARBA" id="ARBA00047523"/>
    </source>
</evidence>
<proteinExistence type="inferred from homology"/>
<comment type="similarity">
    <text evidence="2">Belongs to the ABC transporter superfamily. ABCC family. Conjugate transporter (TC 3.A.1.208) subfamily.</text>
</comment>
<keyword evidence="6" id="KW-0677">Repeat</keyword>
<feature type="transmembrane region" description="Helical" evidence="16">
    <location>
        <begin position="177"/>
        <end position="197"/>
    </location>
</feature>
<evidence type="ECO:0000256" key="15">
    <source>
        <dbReference type="ARBA" id="ARBA00047576"/>
    </source>
</evidence>
<feature type="transmembrane region" description="Helical" evidence="16">
    <location>
        <begin position="1041"/>
        <end position="1063"/>
    </location>
</feature>
<evidence type="ECO:0000256" key="8">
    <source>
        <dbReference type="ARBA" id="ARBA00022840"/>
    </source>
</evidence>
<dbReference type="CDD" id="cd03250">
    <property type="entry name" value="ABCC_MRP_domain1"/>
    <property type="match status" value="1"/>
</dbReference>
<evidence type="ECO:0008006" key="21">
    <source>
        <dbReference type="Google" id="ProtNLM"/>
    </source>
</evidence>
<dbReference type="CDD" id="cd18595">
    <property type="entry name" value="ABC_6TM_MRP1_2_3_6_D1_like"/>
    <property type="match status" value="1"/>
</dbReference>
<dbReference type="PANTHER" id="PTHR24223:SF176">
    <property type="entry name" value="ATP-BINDING CASSETTE SUB-FAMILY C MEMBER 2"/>
    <property type="match status" value="1"/>
</dbReference>
<dbReference type="CDD" id="cd18603">
    <property type="entry name" value="ABC_6TM_MRP1_2_3_6_D2_like"/>
    <property type="match status" value="1"/>
</dbReference>
<feature type="domain" description="ABC transmembrane type-1" evidence="18">
    <location>
        <begin position="998"/>
        <end position="1281"/>
    </location>
</feature>
<dbReference type="InterPro" id="IPR050173">
    <property type="entry name" value="ABC_transporter_C-like"/>
</dbReference>
<dbReference type="Gene3D" id="1.20.1560.10">
    <property type="entry name" value="ABC transporter type 1, transmembrane domain"/>
    <property type="match status" value="2"/>
</dbReference>
<keyword evidence="12 16" id="KW-0472">Membrane</keyword>
<keyword evidence="4" id="KW-1003">Cell membrane</keyword>
<keyword evidence="9" id="KW-1278">Translocase</keyword>
<comment type="catalytic activity">
    <reaction evidence="14">
        <text>leukotriene C4(in) + ATP + H2O = leukotriene C4(out) + ADP + phosphate + H(+)</text>
        <dbReference type="Rhea" id="RHEA:38963"/>
        <dbReference type="ChEBI" id="CHEBI:15377"/>
        <dbReference type="ChEBI" id="CHEBI:15378"/>
        <dbReference type="ChEBI" id="CHEBI:30616"/>
        <dbReference type="ChEBI" id="CHEBI:43474"/>
        <dbReference type="ChEBI" id="CHEBI:57973"/>
        <dbReference type="ChEBI" id="CHEBI:456216"/>
    </reaction>
    <physiologicalReaction direction="left-to-right" evidence="14">
        <dbReference type="Rhea" id="RHEA:38964"/>
    </physiologicalReaction>
</comment>
<feature type="transmembrane region" description="Helical" evidence="16">
    <location>
        <begin position="379"/>
        <end position="400"/>
    </location>
</feature>
<protein>
    <recommendedName>
        <fullName evidence="21">Canalicular multispecific organic anion transporter 1</fullName>
    </recommendedName>
</protein>
<evidence type="ECO:0000256" key="3">
    <source>
        <dbReference type="ARBA" id="ARBA00022448"/>
    </source>
</evidence>
<comment type="catalytic activity">
    <reaction evidence="15">
        <text>17beta-estradiol 17-O-(beta-D-glucuronate)(in) + ATP + H2O = 17beta-estradiol 17-O-(beta-D-glucuronate)(out) + ADP + phosphate + H(+)</text>
        <dbReference type="Rhea" id="RHEA:60128"/>
        <dbReference type="ChEBI" id="CHEBI:15377"/>
        <dbReference type="ChEBI" id="CHEBI:15378"/>
        <dbReference type="ChEBI" id="CHEBI:30616"/>
        <dbReference type="ChEBI" id="CHEBI:43474"/>
        <dbReference type="ChEBI" id="CHEBI:82961"/>
        <dbReference type="ChEBI" id="CHEBI:456216"/>
    </reaction>
    <physiologicalReaction direction="left-to-right" evidence="15">
        <dbReference type="Rhea" id="RHEA:60129"/>
    </physiologicalReaction>
</comment>
<feature type="domain" description="ABC transporter" evidence="17">
    <location>
        <begin position="655"/>
        <end position="879"/>
    </location>
</feature>
<evidence type="ECO:0000259" key="18">
    <source>
        <dbReference type="PROSITE" id="PS50929"/>
    </source>
</evidence>
<dbReference type="SUPFAM" id="SSF90123">
    <property type="entry name" value="ABC transporter transmembrane region"/>
    <property type="match status" value="2"/>
</dbReference>
<dbReference type="Proteomes" id="UP001066276">
    <property type="component" value="Chromosome 6"/>
</dbReference>
<comment type="catalytic activity">
    <reaction evidence="13">
        <text>ATP + H2O + xenobioticSide 1 = ADP + phosphate + xenobioticSide 2.</text>
        <dbReference type="EC" id="7.6.2.2"/>
    </reaction>
</comment>
<dbReference type="NCBIfam" id="TIGR00957">
    <property type="entry name" value="MRP_assoc_pro"/>
    <property type="match status" value="1"/>
</dbReference>
<dbReference type="GO" id="GO:0005524">
    <property type="term" value="F:ATP binding"/>
    <property type="evidence" value="ECO:0007669"/>
    <property type="project" value="UniProtKB-KW"/>
</dbReference>
<keyword evidence="7" id="KW-0547">Nucleotide-binding</keyword>
<feature type="transmembrane region" description="Helical" evidence="16">
    <location>
        <begin position="139"/>
        <end position="157"/>
    </location>
</feature>
<evidence type="ECO:0000256" key="11">
    <source>
        <dbReference type="ARBA" id="ARBA00023055"/>
    </source>
</evidence>
<dbReference type="GO" id="GO:0016324">
    <property type="term" value="C:apical plasma membrane"/>
    <property type="evidence" value="ECO:0007669"/>
    <property type="project" value="TreeGrafter"/>
</dbReference>
<evidence type="ECO:0000256" key="12">
    <source>
        <dbReference type="ARBA" id="ARBA00023136"/>
    </source>
</evidence>
<feature type="domain" description="ABC transmembrane type-1" evidence="18">
    <location>
        <begin position="343"/>
        <end position="623"/>
    </location>
</feature>
<dbReference type="Pfam" id="PF24357">
    <property type="entry name" value="TMD0_ABC"/>
    <property type="match status" value="1"/>
</dbReference>
<dbReference type="SUPFAM" id="SSF52540">
    <property type="entry name" value="P-loop containing nucleoside triphosphate hydrolases"/>
    <property type="match status" value="2"/>
</dbReference>
<dbReference type="InterPro" id="IPR003593">
    <property type="entry name" value="AAA+_ATPase"/>
</dbReference>
<keyword evidence="8" id="KW-0067">ATP-binding</keyword>
<reference evidence="19" key="1">
    <citation type="journal article" date="2022" name="bioRxiv">
        <title>Sequencing and chromosome-scale assembly of the giantPleurodeles waltlgenome.</title>
        <authorList>
            <person name="Brown T."/>
            <person name="Elewa A."/>
            <person name="Iarovenko S."/>
            <person name="Subramanian E."/>
            <person name="Araus A.J."/>
            <person name="Petzold A."/>
            <person name="Susuki M."/>
            <person name="Suzuki K.-i.T."/>
            <person name="Hayashi T."/>
            <person name="Toyoda A."/>
            <person name="Oliveira C."/>
            <person name="Osipova E."/>
            <person name="Leigh N.D."/>
            <person name="Simon A."/>
            <person name="Yun M.H."/>
        </authorList>
    </citation>
    <scope>NUCLEOTIDE SEQUENCE</scope>
    <source>
        <strain evidence="19">20211129_DDA</strain>
        <tissue evidence="19">Liver</tissue>
    </source>
</reference>
<evidence type="ECO:0000259" key="17">
    <source>
        <dbReference type="PROSITE" id="PS50893"/>
    </source>
</evidence>
<dbReference type="GO" id="GO:0008559">
    <property type="term" value="F:ABC-type xenobiotic transporter activity"/>
    <property type="evidence" value="ECO:0007669"/>
    <property type="project" value="UniProtKB-EC"/>
</dbReference>
<dbReference type="InterPro" id="IPR017871">
    <property type="entry name" value="ABC_transporter-like_CS"/>
</dbReference>
<evidence type="ECO:0000256" key="10">
    <source>
        <dbReference type="ARBA" id="ARBA00022989"/>
    </source>
</evidence>
<feature type="transmembrane region" description="Helical" evidence="16">
    <location>
        <begin position="481"/>
        <end position="501"/>
    </location>
</feature>